<evidence type="ECO:0000313" key="8">
    <source>
        <dbReference type="Proteomes" id="UP000712157"/>
    </source>
</evidence>
<organism evidence="7 8">
    <name type="scientific">Diplocloster agilis</name>
    <dbReference type="NCBI Taxonomy" id="2850323"/>
    <lineage>
        <taxon>Bacteria</taxon>
        <taxon>Bacillati</taxon>
        <taxon>Bacillota</taxon>
        <taxon>Clostridia</taxon>
        <taxon>Lachnospirales</taxon>
        <taxon>Lachnospiraceae</taxon>
        <taxon>Diplocloster</taxon>
    </lineage>
</organism>
<keyword evidence="8" id="KW-1185">Reference proteome</keyword>
<dbReference type="SUPFAM" id="SSF50129">
    <property type="entry name" value="GroES-like"/>
    <property type="match status" value="1"/>
</dbReference>
<comment type="caution">
    <text evidence="7">The sequence shown here is derived from an EMBL/GenBank/DDBJ whole genome shotgun (WGS) entry which is preliminary data.</text>
</comment>
<dbReference type="Gene3D" id="3.40.50.720">
    <property type="entry name" value="NAD(P)-binding Rossmann-like Domain"/>
    <property type="match status" value="1"/>
</dbReference>
<dbReference type="PROSITE" id="PS00059">
    <property type="entry name" value="ADH_ZINC"/>
    <property type="match status" value="1"/>
</dbReference>
<feature type="domain" description="Alcohol dehydrogenase-like N-terminal" evidence="6">
    <location>
        <begin position="25"/>
        <end position="108"/>
    </location>
</feature>
<keyword evidence="3" id="KW-0560">Oxidoreductase</keyword>
<dbReference type="InterPro" id="IPR013154">
    <property type="entry name" value="ADH-like_N"/>
</dbReference>
<name>A0A949K792_9FIRM</name>
<protein>
    <submittedName>
        <fullName evidence="7">Alcohol dehydrogenase catalytic domain-containing protein</fullName>
    </submittedName>
</protein>
<keyword evidence="2 4" id="KW-0862">Zinc</keyword>
<dbReference type="InterPro" id="IPR013149">
    <property type="entry name" value="ADH-like_C"/>
</dbReference>
<dbReference type="AlphaFoldDB" id="A0A949K792"/>
<dbReference type="GO" id="GO:0008270">
    <property type="term" value="F:zinc ion binding"/>
    <property type="evidence" value="ECO:0007669"/>
    <property type="project" value="InterPro"/>
</dbReference>
<dbReference type="Gene3D" id="3.90.180.10">
    <property type="entry name" value="Medium-chain alcohol dehydrogenases, catalytic domain"/>
    <property type="match status" value="1"/>
</dbReference>
<dbReference type="InterPro" id="IPR036291">
    <property type="entry name" value="NAD(P)-bd_dom_sf"/>
</dbReference>
<dbReference type="Pfam" id="PF08240">
    <property type="entry name" value="ADH_N"/>
    <property type="match status" value="1"/>
</dbReference>
<evidence type="ECO:0000256" key="4">
    <source>
        <dbReference type="RuleBase" id="RU361277"/>
    </source>
</evidence>
<feature type="domain" description="Alcohol dehydrogenase-like C-terminal" evidence="5">
    <location>
        <begin position="173"/>
        <end position="281"/>
    </location>
</feature>
<dbReference type="InterPro" id="IPR002328">
    <property type="entry name" value="ADH_Zn_CS"/>
</dbReference>
<comment type="similarity">
    <text evidence="4">Belongs to the zinc-containing alcohol dehydrogenase family.</text>
</comment>
<dbReference type="PANTHER" id="PTHR43401:SF2">
    <property type="entry name" value="L-THREONINE 3-DEHYDROGENASE"/>
    <property type="match status" value="1"/>
</dbReference>
<keyword evidence="1 4" id="KW-0479">Metal-binding</keyword>
<dbReference type="InterPro" id="IPR050129">
    <property type="entry name" value="Zn_alcohol_dh"/>
</dbReference>
<proteinExistence type="inferred from homology"/>
<reference evidence="7" key="1">
    <citation type="submission" date="2021-06" db="EMBL/GenBank/DDBJ databases">
        <title>Description of novel taxa of the family Lachnospiraceae.</title>
        <authorList>
            <person name="Chaplin A.V."/>
            <person name="Sokolova S.R."/>
            <person name="Pikina A.P."/>
            <person name="Korzhanova M."/>
            <person name="Belova V."/>
            <person name="Korostin D."/>
            <person name="Efimov B.A."/>
        </authorList>
    </citation>
    <scope>NUCLEOTIDE SEQUENCE</scope>
    <source>
        <strain evidence="7">ASD5720</strain>
    </source>
</reference>
<evidence type="ECO:0000259" key="5">
    <source>
        <dbReference type="Pfam" id="PF00107"/>
    </source>
</evidence>
<evidence type="ECO:0000256" key="3">
    <source>
        <dbReference type="ARBA" id="ARBA00023002"/>
    </source>
</evidence>
<evidence type="ECO:0000259" key="6">
    <source>
        <dbReference type="Pfam" id="PF08240"/>
    </source>
</evidence>
<evidence type="ECO:0000256" key="2">
    <source>
        <dbReference type="ARBA" id="ARBA00022833"/>
    </source>
</evidence>
<dbReference type="Proteomes" id="UP000712157">
    <property type="component" value="Unassembled WGS sequence"/>
</dbReference>
<comment type="cofactor">
    <cofactor evidence="4">
        <name>Zn(2+)</name>
        <dbReference type="ChEBI" id="CHEBI:29105"/>
    </cofactor>
</comment>
<dbReference type="InterPro" id="IPR011032">
    <property type="entry name" value="GroES-like_sf"/>
</dbReference>
<evidence type="ECO:0000313" key="7">
    <source>
        <dbReference type="EMBL" id="MBU9739206.1"/>
    </source>
</evidence>
<evidence type="ECO:0000256" key="1">
    <source>
        <dbReference type="ARBA" id="ARBA00022723"/>
    </source>
</evidence>
<dbReference type="PANTHER" id="PTHR43401">
    <property type="entry name" value="L-THREONINE 3-DEHYDROGENASE"/>
    <property type="match status" value="1"/>
</dbReference>
<dbReference type="RefSeq" id="WP_238723107.1">
    <property type="nucleotide sequence ID" value="NZ_JAHQCW010000052.1"/>
</dbReference>
<dbReference type="GO" id="GO:0016491">
    <property type="term" value="F:oxidoreductase activity"/>
    <property type="evidence" value="ECO:0007669"/>
    <property type="project" value="UniProtKB-KW"/>
</dbReference>
<sequence>MRGLIVTKEQEVRLVDDIPAPKIGEYEALVKMSCCMICNGTDREIIQGKLAEAQEYPLVLGHEGAGYVIRTGGRVRNFRPGDLVVRPCLKDAGKYRSAWGGFAEYGIVVDYEALREDGQKQPDDRCGLTQQVVPPGIRPEQASLMITLKETLSAVRRIGLSAKDRVLIVGDGPVGLCMLYNCLLSGIRSVSVLGNRTQNLRRARQIGAADCYDNRDEGEHRRLAADWSGRLTCYIDTVGNQETIQRGMRLTGEDGTVAVYGLGSGEHLTLNMSGIRNRKLQFVQWPINEEERKTHGFIADAILSGKINTDLLITHILPIGDFEKGFDAIQKKEAVKVALTFP</sequence>
<gene>
    <name evidence="7" type="ORF">KTH89_21945</name>
</gene>
<dbReference type="SUPFAM" id="SSF51735">
    <property type="entry name" value="NAD(P)-binding Rossmann-fold domains"/>
    <property type="match status" value="1"/>
</dbReference>
<dbReference type="Pfam" id="PF00107">
    <property type="entry name" value="ADH_zinc_N"/>
    <property type="match status" value="1"/>
</dbReference>
<accession>A0A949K792</accession>
<dbReference type="EMBL" id="JAHQCW010000052">
    <property type="protein sequence ID" value="MBU9739206.1"/>
    <property type="molecule type" value="Genomic_DNA"/>
</dbReference>